<keyword evidence="1" id="KW-0812">Transmembrane</keyword>
<feature type="transmembrane region" description="Helical" evidence="1">
    <location>
        <begin position="488"/>
        <end position="508"/>
    </location>
</feature>
<evidence type="ECO:0000313" key="3">
    <source>
        <dbReference type="Proteomes" id="UP001604282"/>
    </source>
</evidence>
<evidence type="ECO:0000313" key="2">
    <source>
        <dbReference type="EMBL" id="MFG3193776.1"/>
    </source>
</evidence>
<proteinExistence type="predicted"/>
<keyword evidence="3" id="KW-1185">Reference proteome</keyword>
<dbReference type="EMBL" id="JBICZW010000034">
    <property type="protein sequence ID" value="MFG3193776.1"/>
    <property type="molecule type" value="Genomic_DNA"/>
</dbReference>
<comment type="caution">
    <text evidence="2">The sequence shown here is derived from an EMBL/GenBank/DDBJ whole genome shotgun (WGS) entry which is preliminary data.</text>
</comment>
<feature type="transmembrane region" description="Helical" evidence="1">
    <location>
        <begin position="186"/>
        <end position="206"/>
    </location>
</feature>
<name>A0ABW7C2N3_9ACTN</name>
<keyword evidence="1" id="KW-0472">Membrane</keyword>
<feature type="transmembrane region" description="Helical" evidence="1">
    <location>
        <begin position="344"/>
        <end position="362"/>
    </location>
</feature>
<reference evidence="2 3" key="1">
    <citation type="submission" date="2024-10" db="EMBL/GenBank/DDBJ databases">
        <title>The Natural Products Discovery Center: Release of the First 8490 Sequenced Strains for Exploring Actinobacteria Biosynthetic Diversity.</title>
        <authorList>
            <person name="Kalkreuter E."/>
            <person name="Kautsar S.A."/>
            <person name="Yang D."/>
            <person name="Bader C.D."/>
            <person name="Teijaro C.N."/>
            <person name="Fluegel L."/>
            <person name="Davis C.M."/>
            <person name="Simpson J.R."/>
            <person name="Lauterbach L."/>
            <person name="Steele A.D."/>
            <person name="Gui C."/>
            <person name="Meng S."/>
            <person name="Li G."/>
            <person name="Viehrig K."/>
            <person name="Ye F."/>
            <person name="Su P."/>
            <person name="Kiefer A.F."/>
            <person name="Nichols A."/>
            <person name="Cepeda A.J."/>
            <person name="Yan W."/>
            <person name="Fan B."/>
            <person name="Jiang Y."/>
            <person name="Adhikari A."/>
            <person name="Zheng C.-J."/>
            <person name="Schuster L."/>
            <person name="Cowan T.M."/>
            <person name="Smanski M.J."/>
            <person name="Chevrette M.G."/>
            <person name="De Carvalho L.P.S."/>
            <person name="Shen B."/>
        </authorList>
    </citation>
    <scope>NUCLEOTIDE SEQUENCE [LARGE SCALE GENOMIC DNA]</scope>
    <source>
        <strain evidence="2 3">NPDC048229</strain>
    </source>
</reference>
<keyword evidence="1" id="KW-1133">Transmembrane helix</keyword>
<accession>A0ABW7C2N3</accession>
<feature type="transmembrane region" description="Helical" evidence="1">
    <location>
        <begin position="46"/>
        <end position="64"/>
    </location>
</feature>
<gene>
    <name evidence="2" type="ORF">ACGFYS_33170</name>
</gene>
<feature type="transmembrane region" description="Helical" evidence="1">
    <location>
        <begin position="226"/>
        <end position="247"/>
    </location>
</feature>
<feature type="transmembrane region" description="Helical" evidence="1">
    <location>
        <begin position="368"/>
        <end position="385"/>
    </location>
</feature>
<feature type="transmembrane region" description="Helical" evidence="1">
    <location>
        <begin position="16"/>
        <end position="40"/>
    </location>
</feature>
<organism evidence="2 3">
    <name type="scientific">Streptomyces omiyaensis</name>
    <dbReference type="NCBI Taxonomy" id="68247"/>
    <lineage>
        <taxon>Bacteria</taxon>
        <taxon>Bacillati</taxon>
        <taxon>Actinomycetota</taxon>
        <taxon>Actinomycetes</taxon>
        <taxon>Kitasatosporales</taxon>
        <taxon>Streptomycetaceae</taxon>
        <taxon>Streptomyces</taxon>
    </lineage>
</organism>
<evidence type="ECO:0000256" key="1">
    <source>
        <dbReference type="SAM" id="Phobius"/>
    </source>
</evidence>
<dbReference type="Proteomes" id="UP001604282">
    <property type="component" value="Unassembled WGS sequence"/>
</dbReference>
<sequence length="509" mass="53035">MTITTGPSAVRRGAPVALLGGFLTGAVIGATPAALIAGVVVGSVPLFAGGLALPAGHGLLVLLARRRRRARRAALPPRTALAVIESRDDVEVPPGAGDVRVRCGLAVAPDGAPAFRVTVTQDVEAVELPAHRPGRVVVVEYPPDRPWRARIVGRPTPVWERRLAASPRPDAGAWAPRAEEPREGRAVGWIRLLGLLLAAAAVVHLSRTDLLPDGPAEGSGMSGHGYLGLWCAVFGAVALTGYARHLLGVSKARRTVRTVGRIERVTTPRHGGSPRGGIPVVVSFRDPATGEEFAVTGDGEPGRRGERITAAWVGRRIGVHYPRGRPHAYRLTDGPEAPRSGPGGAHLALLAAYAGAVAAATVERGWPWALLGFAGPWAVLLAYRLPGTLRGIRHRADGLAAMEAVPARVVAVLRNVTTDEDGHTSTTVVPVVAFTTRAGTSVTAHCATGFPDPENAYGRKLTVHHRPDDPAEFVLDPEAARRSRGSGAVADVLGHLVVLAAAVVGAVAV</sequence>
<protein>
    <submittedName>
        <fullName evidence="2">DUF3592 domain-containing protein</fullName>
    </submittedName>
</protein>
<dbReference type="RefSeq" id="WP_392884787.1">
    <property type="nucleotide sequence ID" value="NZ_JBICZW010000034.1"/>
</dbReference>